<proteinExistence type="predicted"/>
<reference evidence="1" key="1">
    <citation type="submission" date="2022-11" db="EMBL/GenBank/DDBJ databases">
        <authorList>
            <person name="Kamali M."/>
            <person name="Peak L."/>
            <person name="Go Y.Y."/>
            <person name="Balasuriya U.B.R."/>
            <person name="Carossino M."/>
        </authorList>
    </citation>
    <scope>NUCLEOTIDE SEQUENCE</scope>
    <source>
        <strain evidence="1">4524</strain>
    </source>
</reference>
<gene>
    <name evidence="1" type="ORF">OQ257_11545</name>
</gene>
<dbReference type="InterPro" id="IPR008593">
    <property type="entry name" value="Dam_MeTrfase"/>
</dbReference>
<organism evidence="1 2">
    <name type="scientific">Actinobacillus equuli subsp. equuli</name>
    <dbReference type="NCBI Taxonomy" id="202947"/>
    <lineage>
        <taxon>Bacteria</taxon>
        <taxon>Pseudomonadati</taxon>
        <taxon>Pseudomonadota</taxon>
        <taxon>Gammaproteobacteria</taxon>
        <taxon>Pasteurellales</taxon>
        <taxon>Pasteurellaceae</taxon>
        <taxon>Actinobacillus</taxon>
    </lineage>
</organism>
<reference evidence="1" key="2">
    <citation type="journal article" date="2023" name="Pathogens">
        <title>Pathological Features and Genomic Characterization of an Actinobacillus equuli subsp. equuli Bearing Unique Virulence-Associated Genes from an Adult Horse with Pleuropneumonia.</title>
        <authorList>
            <person name="Kamali M."/>
            <person name="Carossino M."/>
            <person name="Del Piero F."/>
            <person name="Peak L."/>
            <person name="Mitchell M.S."/>
            <person name="Willette J."/>
            <person name="Baker R."/>
            <person name="Li F."/>
            <person name="Kenez A."/>
            <person name="Balasuriya U.B.R."/>
            <person name="Go Y.Y."/>
        </authorList>
    </citation>
    <scope>NUCLEOTIDE SEQUENCE</scope>
    <source>
        <strain evidence="1">4524</strain>
    </source>
</reference>
<name>A0A9X4G9K1_ACTEU</name>
<evidence type="ECO:0000313" key="2">
    <source>
        <dbReference type="Proteomes" id="UP001142444"/>
    </source>
</evidence>
<dbReference type="EMBL" id="JAPHVQ010000025">
    <property type="protein sequence ID" value="MDE8035785.1"/>
    <property type="molecule type" value="Genomic_DNA"/>
</dbReference>
<dbReference type="AlphaFoldDB" id="A0A9X4G9K1"/>
<evidence type="ECO:0000313" key="1">
    <source>
        <dbReference type="EMBL" id="MDE8035785.1"/>
    </source>
</evidence>
<keyword evidence="2" id="KW-1185">Reference proteome</keyword>
<dbReference type="GO" id="GO:0009307">
    <property type="term" value="P:DNA restriction-modification system"/>
    <property type="evidence" value="ECO:0007669"/>
    <property type="project" value="InterPro"/>
</dbReference>
<accession>A0A9X4G9K1</accession>
<dbReference type="Pfam" id="PF05869">
    <property type="entry name" value="Dam"/>
    <property type="match status" value="1"/>
</dbReference>
<sequence>MTDFDKNTWQTPPECSTYAKYRWLVNWDGAATAENAICERFITPEIDFLNFDAVTQIIPNHARIFINPPYGRGYVEKFVKQAIRLVNEKQCFVVMLLNADKSTEWFKLIRENATEVIDIVGKRVAFVNPVTGKPVSDNPKWQMFAVFDPCADGFTAGYVTYDKILEVAQYEKSVD</sequence>
<dbReference type="RefSeq" id="WP_275218570.1">
    <property type="nucleotide sequence ID" value="NZ_JAPHVQ010000025.1"/>
</dbReference>
<dbReference type="GO" id="GO:0009007">
    <property type="term" value="F:site-specific DNA-methyltransferase (adenine-specific) activity"/>
    <property type="evidence" value="ECO:0007669"/>
    <property type="project" value="InterPro"/>
</dbReference>
<comment type="caution">
    <text evidence="1">The sequence shown here is derived from an EMBL/GenBank/DDBJ whole genome shotgun (WGS) entry which is preliminary data.</text>
</comment>
<dbReference type="Proteomes" id="UP001142444">
    <property type="component" value="Unassembled WGS sequence"/>
</dbReference>
<dbReference type="GO" id="GO:0003677">
    <property type="term" value="F:DNA binding"/>
    <property type="evidence" value="ECO:0007669"/>
    <property type="project" value="InterPro"/>
</dbReference>
<protein>
    <submittedName>
        <fullName evidence="1">Phage N-6-adenine-methyltransferase</fullName>
    </submittedName>
</protein>